<dbReference type="OMA" id="ASNWVIM"/>
<reference evidence="14" key="1">
    <citation type="submission" date="2012-12" db="EMBL/GenBank/DDBJ databases">
        <authorList>
            <person name="Hellsten U."/>
            <person name="Grimwood J."/>
            <person name="Chapman J.A."/>
            <person name="Shapiro H."/>
            <person name="Aerts A."/>
            <person name="Otillar R.P."/>
            <person name="Terry A.Y."/>
            <person name="Boore J.L."/>
            <person name="Simakov O."/>
            <person name="Marletaz F."/>
            <person name="Cho S.-J."/>
            <person name="Edsinger-Gonzales E."/>
            <person name="Havlak P."/>
            <person name="Kuo D.-H."/>
            <person name="Larsson T."/>
            <person name="Lv J."/>
            <person name="Arendt D."/>
            <person name="Savage R."/>
            <person name="Osoegawa K."/>
            <person name="de Jong P."/>
            <person name="Lindberg D.R."/>
            <person name="Seaver E.C."/>
            <person name="Weisblat D.A."/>
            <person name="Putnam N.H."/>
            <person name="Grigoriev I.V."/>
            <person name="Rokhsar D.S."/>
        </authorList>
    </citation>
    <scope>NUCLEOTIDE SEQUENCE</scope>
</reference>
<dbReference type="CTD" id="20195224"/>
<dbReference type="InterPro" id="IPR037104">
    <property type="entry name" value="Annexin_sf"/>
</dbReference>
<dbReference type="PANTHER" id="PTHR10502:SF102">
    <property type="entry name" value="ANNEXIN B11"/>
    <property type="match status" value="1"/>
</dbReference>
<dbReference type="Pfam" id="PF00191">
    <property type="entry name" value="Annexin"/>
    <property type="match status" value="4"/>
</dbReference>
<accession>T1EF72</accession>
<evidence type="ECO:0000256" key="7">
    <source>
        <dbReference type="ARBA" id="ARBA00023302"/>
    </source>
</evidence>
<dbReference type="OrthoDB" id="37886at2759"/>
<dbReference type="GO" id="GO:0005634">
    <property type="term" value="C:nucleus"/>
    <property type="evidence" value="ECO:0000318"/>
    <property type="project" value="GO_Central"/>
</dbReference>
<evidence type="ECO:0000256" key="11">
    <source>
        <dbReference type="RuleBase" id="RU003540"/>
    </source>
</evidence>
<dbReference type="FunFam" id="1.10.220.10:FF:000003">
    <property type="entry name" value="Annexin"/>
    <property type="match status" value="1"/>
</dbReference>
<dbReference type="GeneID" id="20195224"/>
<reference evidence="13" key="3">
    <citation type="submission" date="2015-06" db="UniProtKB">
        <authorList>
            <consortium name="EnsemblMetazoa"/>
        </authorList>
    </citation>
    <scope>IDENTIFICATION</scope>
</reference>
<evidence type="ECO:0000256" key="3">
    <source>
        <dbReference type="ARBA" id="ARBA00007831"/>
    </source>
</evidence>
<evidence type="ECO:0000256" key="10">
    <source>
        <dbReference type="ARBA" id="ARBA00077076"/>
    </source>
</evidence>
<dbReference type="Proteomes" id="UP000015101">
    <property type="component" value="Unassembled WGS sequence"/>
</dbReference>
<dbReference type="InParanoid" id="T1EF72"/>
<dbReference type="RefSeq" id="XP_009015136.1">
    <property type="nucleotide sequence ID" value="XM_009016888.1"/>
</dbReference>
<dbReference type="GO" id="GO:0005737">
    <property type="term" value="C:cytoplasm"/>
    <property type="evidence" value="ECO:0000318"/>
    <property type="project" value="GO_Central"/>
</dbReference>
<dbReference type="GO" id="GO:0005509">
    <property type="term" value="F:calcium ion binding"/>
    <property type="evidence" value="ECO:0007669"/>
    <property type="project" value="InterPro"/>
</dbReference>
<evidence type="ECO:0000313" key="13">
    <source>
        <dbReference type="EnsemblMetazoa" id="HelroP111023"/>
    </source>
</evidence>
<dbReference type="PROSITE" id="PS51897">
    <property type="entry name" value="ANNEXIN_2"/>
    <property type="match status" value="4"/>
</dbReference>
<comment type="function">
    <text evidence="8">Involved in reproduction of the worm. Involved in host-parasite interaction. Delivered into the host cell by means of parasite exosomes. Binds to acidic phospholipid membranes in a calcium-dependent manner in vitro. Causes aggregation of liposomes in the presence of calcium, but not in its absence. Likely to promote membrane fusion. May provide structural integrity within the tegument.</text>
</comment>
<keyword evidence="5 11" id="KW-0106">Calcium</keyword>
<evidence type="ECO:0000256" key="2">
    <source>
        <dbReference type="ARBA" id="ARBA00004550"/>
    </source>
</evidence>
<dbReference type="HOGENOM" id="CLU_025300_0_0_1"/>
<gene>
    <name evidence="13" type="primary">20195224</name>
    <name evidence="12" type="ORF">HELRODRAFT_111023</name>
</gene>
<dbReference type="GO" id="GO:0005886">
    <property type="term" value="C:plasma membrane"/>
    <property type="evidence" value="ECO:0000318"/>
    <property type="project" value="GO_Central"/>
</dbReference>
<dbReference type="EMBL" id="AMQM01003776">
    <property type="status" value="NOT_ANNOTATED_CDS"/>
    <property type="molecule type" value="Genomic_DNA"/>
</dbReference>
<dbReference type="PANTHER" id="PTHR10502">
    <property type="entry name" value="ANNEXIN"/>
    <property type="match status" value="1"/>
</dbReference>
<dbReference type="eggNOG" id="KOG0819">
    <property type="taxonomic scope" value="Eukaryota"/>
</dbReference>
<evidence type="ECO:0000256" key="4">
    <source>
        <dbReference type="ARBA" id="ARBA00022737"/>
    </source>
</evidence>
<organism evidence="13 14">
    <name type="scientific">Helobdella robusta</name>
    <name type="common">Californian leech</name>
    <dbReference type="NCBI Taxonomy" id="6412"/>
    <lineage>
        <taxon>Eukaryota</taxon>
        <taxon>Metazoa</taxon>
        <taxon>Spiralia</taxon>
        <taxon>Lophotrochozoa</taxon>
        <taxon>Annelida</taxon>
        <taxon>Clitellata</taxon>
        <taxon>Hirudinea</taxon>
        <taxon>Rhynchobdellida</taxon>
        <taxon>Glossiphoniidae</taxon>
        <taxon>Helobdella</taxon>
    </lineage>
</organism>
<dbReference type="KEGG" id="hro:HELRODRAFT_111023"/>
<dbReference type="GO" id="GO:0005544">
    <property type="term" value="F:calcium-dependent phospholipid binding"/>
    <property type="evidence" value="ECO:0000318"/>
    <property type="project" value="GO_Central"/>
</dbReference>
<dbReference type="FunFam" id="1.10.220.10:FF:000004">
    <property type="entry name" value="Annexin"/>
    <property type="match status" value="1"/>
</dbReference>
<comment type="subcellular location">
    <subcellularLocation>
        <location evidence="1">Host cell</location>
    </subcellularLocation>
    <subcellularLocation>
        <location evidence="2">Secreted</location>
        <location evidence="2">Extracellular exosome</location>
    </subcellularLocation>
    <subcellularLocation>
        <location evidence="9">Tegument</location>
    </subcellularLocation>
</comment>
<dbReference type="SUPFAM" id="SSF47874">
    <property type="entry name" value="Annexin"/>
    <property type="match status" value="1"/>
</dbReference>
<comment type="domain">
    <text evidence="11">A pair of annexin repeats may form one binding site for calcium and phospholipid.</text>
</comment>
<evidence type="ECO:0000256" key="5">
    <source>
        <dbReference type="ARBA" id="ARBA00022837"/>
    </source>
</evidence>
<dbReference type="PROSITE" id="PS00223">
    <property type="entry name" value="ANNEXIN_1"/>
    <property type="match status" value="1"/>
</dbReference>
<dbReference type="InterPro" id="IPR001464">
    <property type="entry name" value="Annexin"/>
</dbReference>
<dbReference type="Gene3D" id="1.10.220.10">
    <property type="entry name" value="Annexin"/>
    <property type="match status" value="4"/>
</dbReference>
<reference evidence="12 14" key="2">
    <citation type="journal article" date="2013" name="Nature">
        <title>Insights into bilaterian evolution from three spiralian genomes.</title>
        <authorList>
            <person name="Simakov O."/>
            <person name="Marletaz F."/>
            <person name="Cho S.J."/>
            <person name="Edsinger-Gonzales E."/>
            <person name="Havlak P."/>
            <person name="Hellsten U."/>
            <person name="Kuo D.H."/>
            <person name="Larsson T."/>
            <person name="Lv J."/>
            <person name="Arendt D."/>
            <person name="Savage R."/>
            <person name="Osoegawa K."/>
            <person name="de Jong P."/>
            <person name="Grimwood J."/>
            <person name="Chapman J.A."/>
            <person name="Shapiro H."/>
            <person name="Aerts A."/>
            <person name="Otillar R.P."/>
            <person name="Terry A.Y."/>
            <person name="Boore J.L."/>
            <person name="Grigoriev I.V."/>
            <person name="Lindberg D.R."/>
            <person name="Seaver E.C."/>
            <person name="Weisblat D.A."/>
            <person name="Putnam N.H."/>
            <person name="Rokhsar D.S."/>
        </authorList>
    </citation>
    <scope>NUCLEOTIDE SEQUENCE</scope>
</reference>
<dbReference type="PRINTS" id="PR00196">
    <property type="entry name" value="ANNEXIN"/>
</dbReference>
<dbReference type="EnsemblMetazoa" id="HelroT111023">
    <property type="protein sequence ID" value="HelroP111023"/>
    <property type="gene ID" value="HelroG111023"/>
</dbReference>
<dbReference type="GO" id="GO:0043657">
    <property type="term" value="C:host cell"/>
    <property type="evidence" value="ECO:0007669"/>
    <property type="project" value="UniProtKB-SubCell"/>
</dbReference>
<keyword evidence="14" id="KW-1185">Reference proteome</keyword>
<evidence type="ECO:0000313" key="12">
    <source>
        <dbReference type="EMBL" id="ESO07040.1"/>
    </source>
</evidence>
<keyword evidence="7 11" id="KW-0111">Calcium/phospholipid-binding</keyword>
<evidence type="ECO:0000256" key="8">
    <source>
        <dbReference type="ARBA" id="ARBA00059330"/>
    </source>
</evidence>
<dbReference type="GO" id="GO:0005576">
    <property type="term" value="C:extracellular region"/>
    <property type="evidence" value="ECO:0007669"/>
    <property type="project" value="UniProtKB-SubCell"/>
</dbReference>
<dbReference type="FunFam" id="1.10.220.10:FF:000001">
    <property type="entry name" value="Annexin"/>
    <property type="match status" value="1"/>
</dbReference>
<evidence type="ECO:0000256" key="1">
    <source>
        <dbReference type="ARBA" id="ARBA00004340"/>
    </source>
</evidence>
<evidence type="ECO:0000256" key="6">
    <source>
        <dbReference type="ARBA" id="ARBA00023216"/>
    </source>
</evidence>
<proteinExistence type="inferred from homology"/>
<dbReference type="SMART" id="SM00335">
    <property type="entry name" value="ANX"/>
    <property type="match status" value="4"/>
</dbReference>
<sequence length="315" mass="35490">MATITPNQSFNEEKAAQDLRKAMKGLGTDEDAIIKVLVAHTNSQRQKIIVKYKSIFGRDLIADLKSELSGKFEDAIIAMMYEPVKFMAKELRDAMKGAGTDESVLIEILCAHNNNEIKMIRHAYENSEHKRNLEKDIKSETSGHFKHLLVAQCNSGRDENNVVDHAKVDTDTKDLIAAGIKMLGTDEAVFNRIFCTRSYPHLKAVFERYRLDTKKGIADSIESEMSGSLREGFLALVDYIWDPIGYYAQRLYKSMKGTGTDDRTLIRVMVSRSEIDLKDVSKAFARKYGKSLADFIKGDCSGDYRKLLLAILGNN</sequence>
<protein>
    <recommendedName>
        <fullName evidence="10 11">Annexin</fullName>
    </recommendedName>
</protein>
<dbReference type="FunFam" id="1.10.220.10:FF:000002">
    <property type="entry name" value="Annexin"/>
    <property type="match status" value="1"/>
</dbReference>
<dbReference type="InterPro" id="IPR018252">
    <property type="entry name" value="Annexin_repeat_CS"/>
</dbReference>
<comment type="similarity">
    <text evidence="3 11">Belongs to the annexin family.</text>
</comment>
<dbReference type="STRING" id="6412.T1EF72"/>
<evidence type="ECO:0000313" key="14">
    <source>
        <dbReference type="Proteomes" id="UP000015101"/>
    </source>
</evidence>
<dbReference type="EMBL" id="KB096275">
    <property type="protein sequence ID" value="ESO07040.1"/>
    <property type="molecule type" value="Genomic_DNA"/>
</dbReference>
<dbReference type="GO" id="GO:0012506">
    <property type="term" value="C:vesicle membrane"/>
    <property type="evidence" value="ECO:0000318"/>
    <property type="project" value="GO_Central"/>
</dbReference>
<evidence type="ECO:0000256" key="9">
    <source>
        <dbReference type="ARBA" id="ARBA00060393"/>
    </source>
</evidence>
<dbReference type="GO" id="GO:0001786">
    <property type="term" value="F:phosphatidylserine binding"/>
    <property type="evidence" value="ECO:0000318"/>
    <property type="project" value="GO_Central"/>
</dbReference>
<name>T1EF72_HELRO</name>
<dbReference type="AlphaFoldDB" id="T1EF72"/>
<dbReference type="InterPro" id="IPR018502">
    <property type="entry name" value="Annexin_repeat"/>
</dbReference>
<keyword evidence="4 11" id="KW-0677">Repeat</keyword>
<keyword evidence="6 11" id="KW-0041">Annexin</keyword>